<keyword evidence="4" id="KW-1185">Reference proteome</keyword>
<evidence type="ECO:0000313" key="4">
    <source>
        <dbReference type="Proteomes" id="UP000017246"/>
    </source>
</evidence>
<dbReference type="PROSITE" id="PS50106">
    <property type="entry name" value="PDZ"/>
    <property type="match status" value="1"/>
</dbReference>
<dbReference type="STRING" id="6211.A0A068YGV5"/>
<evidence type="ECO:0000259" key="2">
    <source>
        <dbReference type="PROSITE" id="PS50106"/>
    </source>
</evidence>
<dbReference type="GO" id="GO:0043495">
    <property type="term" value="F:protein-membrane adaptor activity"/>
    <property type="evidence" value="ECO:0007669"/>
    <property type="project" value="TreeGrafter"/>
</dbReference>
<dbReference type="Proteomes" id="UP000017246">
    <property type="component" value="Unassembled WGS sequence"/>
</dbReference>
<dbReference type="InterPro" id="IPR051067">
    <property type="entry name" value="NHER"/>
</dbReference>
<dbReference type="GO" id="GO:0016324">
    <property type="term" value="C:apical plasma membrane"/>
    <property type="evidence" value="ECO:0007669"/>
    <property type="project" value="TreeGrafter"/>
</dbReference>
<dbReference type="InterPro" id="IPR036034">
    <property type="entry name" value="PDZ_sf"/>
</dbReference>
<keyword evidence="1" id="KW-0677">Repeat</keyword>
<protein>
    <submittedName>
        <fullName evidence="3">Pdz domain containing protein</fullName>
    </submittedName>
</protein>
<dbReference type="Pfam" id="PF00595">
    <property type="entry name" value="PDZ"/>
    <property type="match status" value="1"/>
</dbReference>
<evidence type="ECO:0000313" key="3">
    <source>
        <dbReference type="EMBL" id="CDS42547.1"/>
    </source>
</evidence>
<dbReference type="CDD" id="cd06768">
    <property type="entry name" value="PDZ_NHERF-like"/>
    <property type="match status" value="1"/>
</dbReference>
<name>A0A068YGV5_ECHMU</name>
<dbReference type="GO" id="GO:0072659">
    <property type="term" value="P:protein localization to plasma membrane"/>
    <property type="evidence" value="ECO:0007669"/>
    <property type="project" value="TreeGrafter"/>
</dbReference>
<dbReference type="SMART" id="SM00228">
    <property type="entry name" value="PDZ"/>
    <property type="match status" value="1"/>
</dbReference>
<feature type="domain" description="PDZ" evidence="2">
    <location>
        <begin position="23"/>
        <end position="105"/>
    </location>
</feature>
<gene>
    <name evidence="3" type="ORF">EmuJ_001026200</name>
</gene>
<proteinExistence type="predicted"/>
<dbReference type="eggNOG" id="KOG3528">
    <property type="taxonomic scope" value="Eukaryota"/>
</dbReference>
<reference evidence="3" key="2">
    <citation type="submission" date="2015-11" db="EMBL/GenBank/DDBJ databases">
        <authorList>
            <person name="Zhang Y."/>
            <person name="Guo Z."/>
        </authorList>
    </citation>
    <scope>NUCLEOTIDE SEQUENCE</scope>
</reference>
<organism evidence="3 4">
    <name type="scientific">Echinococcus multilocularis</name>
    <name type="common">Fox tapeworm</name>
    <dbReference type="NCBI Taxonomy" id="6211"/>
    <lineage>
        <taxon>Eukaryota</taxon>
        <taxon>Metazoa</taxon>
        <taxon>Spiralia</taxon>
        <taxon>Lophotrochozoa</taxon>
        <taxon>Platyhelminthes</taxon>
        <taxon>Cestoda</taxon>
        <taxon>Eucestoda</taxon>
        <taxon>Cyclophyllidea</taxon>
        <taxon>Taeniidae</taxon>
        <taxon>Echinococcus</taxon>
    </lineage>
</organism>
<dbReference type="PANTHER" id="PTHR14191:SF3">
    <property type="entry name" value="NA(+)_H(+) EXCHANGE REGULATORY COFACTOR-LIKE PROTEIN NRFL-1"/>
    <property type="match status" value="1"/>
</dbReference>
<dbReference type="InterPro" id="IPR001478">
    <property type="entry name" value="PDZ"/>
</dbReference>
<dbReference type="SUPFAM" id="SSF50156">
    <property type="entry name" value="PDZ domain-like"/>
    <property type="match status" value="1"/>
</dbReference>
<dbReference type="OrthoDB" id="10007415at2759"/>
<dbReference type="AlphaFoldDB" id="A0A068YGV5"/>
<reference evidence="3" key="1">
    <citation type="journal article" date="2013" name="Nature">
        <title>The genomes of four tapeworm species reveal adaptations to parasitism.</title>
        <authorList>
            <person name="Tsai I.J."/>
            <person name="Zarowiecki M."/>
            <person name="Holroyd N."/>
            <person name="Garciarrubio A."/>
            <person name="Sanchez-Flores A."/>
            <person name="Brooks K.L."/>
            <person name="Tracey A."/>
            <person name="Bobes R.J."/>
            <person name="Fragoso G."/>
            <person name="Sciutto E."/>
            <person name="Aslett M."/>
            <person name="Beasley H."/>
            <person name="Bennett H.M."/>
            <person name="Cai J."/>
            <person name="Camicia F."/>
            <person name="Clark R."/>
            <person name="Cucher M."/>
            <person name="De Silva N."/>
            <person name="Day T.A."/>
            <person name="Deplazes P."/>
            <person name="Estrada K."/>
            <person name="Fernandez C."/>
            <person name="Holland P.W."/>
            <person name="Hou J."/>
            <person name="Hu S."/>
            <person name="Huckvale T."/>
            <person name="Hung S.S."/>
            <person name="Kamenetzky L."/>
            <person name="Keane J.A."/>
            <person name="Kiss F."/>
            <person name="Koziol U."/>
            <person name="Lambert O."/>
            <person name="Liu K."/>
            <person name="Luo X."/>
            <person name="Luo Y."/>
            <person name="Macchiaroli N."/>
            <person name="Nichol S."/>
            <person name="Paps J."/>
            <person name="Parkinson J."/>
            <person name="Pouchkina-Stantcheva N."/>
            <person name="Riddiford N."/>
            <person name="Rosenzvit M."/>
            <person name="Salinas G."/>
            <person name="Wasmuth J.D."/>
            <person name="Zamanian M."/>
            <person name="Zheng Y."/>
            <person name="Cai X."/>
            <person name="Soberon X."/>
            <person name="Olson P.D."/>
            <person name="Laclette J.P."/>
            <person name="Brehm K."/>
            <person name="Berriman M."/>
            <person name="Garciarrubio A."/>
            <person name="Bobes R.J."/>
            <person name="Fragoso G."/>
            <person name="Sanchez-Flores A."/>
            <person name="Estrada K."/>
            <person name="Cevallos M.A."/>
            <person name="Morett E."/>
            <person name="Gonzalez V."/>
            <person name="Portillo T."/>
            <person name="Ochoa-Leyva A."/>
            <person name="Jose M.V."/>
            <person name="Sciutto E."/>
            <person name="Landa A."/>
            <person name="Jimenez L."/>
            <person name="Valdes V."/>
            <person name="Carrero J.C."/>
            <person name="Larralde C."/>
            <person name="Morales-Montor J."/>
            <person name="Limon-Lason J."/>
            <person name="Soberon X."/>
            <person name="Laclette J.P."/>
        </authorList>
    </citation>
    <scope>NUCLEOTIDE SEQUENCE [LARGE SCALE GENOMIC DNA]</scope>
</reference>
<dbReference type="EMBL" id="LN902842">
    <property type="protein sequence ID" value="CDS42547.1"/>
    <property type="molecule type" value="Genomic_DNA"/>
</dbReference>
<sequence>MLSTRLLQSSATALMESLPSARIVHLYRWQSTNGYGFVLREDKSKKEFCIKSVEAGLPAEAAGIMANDCVIEVNGHLASSMTYDGVVQEIKRDPQKVVLMLLQPYEKKVLKRRGVELSSKTCFAQIVNGRRERDDTTRMIREKMASDTISKSLLNCDAETAAILNKQRLDLLSSL</sequence>
<dbReference type="PANTHER" id="PTHR14191">
    <property type="entry name" value="PDZ DOMAIN CONTAINING PROTEIN"/>
    <property type="match status" value="1"/>
</dbReference>
<accession>A0A068YGV5</accession>
<dbReference type="Gene3D" id="2.30.42.10">
    <property type="match status" value="1"/>
</dbReference>
<dbReference type="OMA" id="CFAQIVN"/>
<evidence type="ECO:0000256" key="1">
    <source>
        <dbReference type="ARBA" id="ARBA00022737"/>
    </source>
</evidence>